<dbReference type="GO" id="GO:0003677">
    <property type="term" value="F:DNA binding"/>
    <property type="evidence" value="ECO:0007669"/>
    <property type="project" value="UniProtKB-KW"/>
</dbReference>
<organism evidence="10 11">
    <name type="scientific">Halorubrum xinjiangense</name>
    <dbReference type="NCBI Taxonomy" id="261291"/>
    <lineage>
        <taxon>Archaea</taxon>
        <taxon>Methanobacteriati</taxon>
        <taxon>Methanobacteriota</taxon>
        <taxon>Stenosarchaea group</taxon>
        <taxon>Halobacteria</taxon>
        <taxon>Halobacteriales</taxon>
        <taxon>Haloferacaceae</taxon>
        <taxon>Halorubrum</taxon>
    </lineage>
</organism>
<dbReference type="InterPro" id="IPR035965">
    <property type="entry name" value="PAS-like_dom_sf"/>
</dbReference>
<evidence type="ECO:0000259" key="8">
    <source>
        <dbReference type="PROSITE" id="PS50109"/>
    </source>
</evidence>
<dbReference type="CDD" id="cd00082">
    <property type="entry name" value="HisKA"/>
    <property type="match status" value="1"/>
</dbReference>
<dbReference type="Gene3D" id="3.30.565.10">
    <property type="entry name" value="Histidine kinase-like ATPase, C-terminal domain"/>
    <property type="match status" value="1"/>
</dbReference>
<dbReference type="InterPro" id="IPR001789">
    <property type="entry name" value="Sig_transdc_resp-reg_receiver"/>
</dbReference>
<dbReference type="Pfam" id="PF02518">
    <property type="entry name" value="HATPase_c"/>
    <property type="match status" value="1"/>
</dbReference>
<feature type="region of interest" description="Disordered" evidence="7">
    <location>
        <begin position="754"/>
        <end position="781"/>
    </location>
</feature>
<dbReference type="PANTHER" id="PTHR43711">
    <property type="entry name" value="TWO-COMPONENT HISTIDINE KINASE"/>
    <property type="match status" value="1"/>
</dbReference>
<evidence type="ECO:0000256" key="5">
    <source>
        <dbReference type="ARBA" id="ARBA00023012"/>
    </source>
</evidence>
<dbReference type="InterPro" id="IPR003594">
    <property type="entry name" value="HATPase_dom"/>
</dbReference>
<feature type="compositionally biased region" description="Low complexity" evidence="7">
    <location>
        <begin position="1"/>
        <end position="25"/>
    </location>
</feature>
<feature type="compositionally biased region" description="Acidic residues" evidence="7">
    <location>
        <begin position="772"/>
        <end position="781"/>
    </location>
</feature>
<keyword evidence="3" id="KW-0808">Transferase</keyword>
<dbReference type="SUPFAM" id="SSF55874">
    <property type="entry name" value="ATPase domain of HSP90 chaperone/DNA topoisomerase II/histidine kinase"/>
    <property type="match status" value="1"/>
</dbReference>
<dbReference type="Pfam" id="PF13185">
    <property type="entry name" value="GAF_2"/>
    <property type="match status" value="2"/>
</dbReference>
<reference evidence="10 11" key="1">
    <citation type="submission" date="2016-10" db="EMBL/GenBank/DDBJ databases">
        <authorList>
            <person name="Varghese N."/>
            <person name="Submissions S."/>
        </authorList>
    </citation>
    <scope>NUCLEOTIDE SEQUENCE [LARGE SCALE GENOMIC DNA]</scope>
    <source>
        <strain evidence="10 11">CGMCC 1.3527</strain>
    </source>
</reference>
<sequence>MNSDPGGPSAGPGADSSDAPGSSVDPSRRVLFVDDEPGAADLAATHVERLLDGIETVTRLSPDEALDVVRDDCVDCVVSDFDMPRSDGLELLESVREIDPDVPFVLFTGKGSEEIASDAISAGVTDYLQKGAGRDRYEMLANSVANALGRRRAERDLREVNDQITAIHRFATELASVTDVATVFDRTVDAAEEILEFDRCVTARRRGDRVVPAVLSESVTRDEVRTFDVGEGVVGTTVAEEETMVVDNLSVDPADPDELEDPSSPGRTSNRADRREGSAVADPVADDIRSAISVPIGSHGVLQAVSNGYAAFDERDVEFAELIASHAANAIERIETEAALRRERDRLAALFENLPLPMARTIVGEDGERTLAQTNDAFVDAFGYDAEGSAYGEVVDAIMPAEAERFDHEALIAADEPTGLEVRRRATDGLRNFILHAIPVVQPEEPVVYSVYADIDEQKRVEQTLRKLHATTREMFGGGDREEVAAVATRAAIDILEFPNSGVRLYDPEANVLRPTAISAEATAAFGDRPAFGPGDGRVWEAFESGQPIVVDDLAAVDTAVGYGDLRSLLVVPLGDHGAMPLGSCDPDFFDETDLQLARVLAANVAVALDHAERTEQLRDRDAALQREIDRLEKFAGLVSHDLRNPLSVAAGRTDLARSLTDDPAVLAELDRVEGAHDRMSQLIDDLLALARQGQTVDEVESVTLDAAAERAWRTVDTAGATLDVTEATSTVEADPERLRTLFENLFTNSVEHGLTNSRAEPEDSVEHGSDPDDATGAEDATGVDDATEAADDLTVSVGSLPDGFYVADDGTGFEIDPEAATEYGRSSTSDGTGFGLAIVREIATAHGWELSIHGDDGVRFEFHSQN</sequence>
<dbReference type="Pfam" id="PF00512">
    <property type="entry name" value="HisKA"/>
    <property type="match status" value="1"/>
</dbReference>
<dbReference type="SMART" id="SM00387">
    <property type="entry name" value="HATPase_c"/>
    <property type="match status" value="1"/>
</dbReference>
<evidence type="ECO:0000256" key="2">
    <source>
        <dbReference type="ARBA" id="ARBA00012438"/>
    </source>
</evidence>
<accession>A0A1G7K8I2</accession>
<dbReference type="Gene3D" id="3.30.450.20">
    <property type="entry name" value="PAS domain"/>
    <property type="match status" value="1"/>
</dbReference>
<dbReference type="RefSeq" id="WP_149798091.1">
    <property type="nucleotide sequence ID" value="NZ_FNBO01000003.1"/>
</dbReference>
<evidence type="ECO:0000259" key="9">
    <source>
        <dbReference type="PROSITE" id="PS50110"/>
    </source>
</evidence>
<evidence type="ECO:0000256" key="6">
    <source>
        <dbReference type="PROSITE-ProRule" id="PRU00169"/>
    </source>
</evidence>
<dbReference type="Pfam" id="PF00072">
    <property type="entry name" value="Response_reg"/>
    <property type="match status" value="1"/>
</dbReference>
<feature type="compositionally biased region" description="Basic and acidic residues" evidence="7">
    <location>
        <begin position="760"/>
        <end position="771"/>
    </location>
</feature>
<dbReference type="InterPro" id="IPR029016">
    <property type="entry name" value="GAF-like_dom_sf"/>
</dbReference>
<evidence type="ECO:0000256" key="1">
    <source>
        <dbReference type="ARBA" id="ARBA00000085"/>
    </source>
</evidence>
<dbReference type="EC" id="2.7.13.3" evidence="2"/>
<dbReference type="Proteomes" id="UP000324020">
    <property type="component" value="Unassembled WGS sequence"/>
</dbReference>
<dbReference type="GO" id="GO:0000155">
    <property type="term" value="F:phosphorelay sensor kinase activity"/>
    <property type="evidence" value="ECO:0007669"/>
    <property type="project" value="InterPro"/>
</dbReference>
<dbReference type="InterPro" id="IPR005467">
    <property type="entry name" value="His_kinase_dom"/>
</dbReference>
<dbReference type="SMART" id="SM00448">
    <property type="entry name" value="REC"/>
    <property type="match status" value="1"/>
</dbReference>
<dbReference type="AlphaFoldDB" id="A0A1G7K8I2"/>
<keyword evidence="6" id="KW-0597">Phosphoprotein</keyword>
<evidence type="ECO:0000256" key="3">
    <source>
        <dbReference type="ARBA" id="ARBA00022679"/>
    </source>
</evidence>
<dbReference type="InterPro" id="IPR003018">
    <property type="entry name" value="GAF"/>
</dbReference>
<dbReference type="PANTHER" id="PTHR43711:SF1">
    <property type="entry name" value="HISTIDINE KINASE 1"/>
    <property type="match status" value="1"/>
</dbReference>
<dbReference type="PROSITE" id="PS50110">
    <property type="entry name" value="RESPONSE_REGULATORY"/>
    <property type="match status" value="1"/>
</dbReference>
<feature type="region of interest" description="Disordered" evidence="7">
    <location>
        <begin position="1"/>
        <end position="28"/>
    </location>
</feature>
<dbReference type="SMART" id="SM00065">
    <property type="entry name" value="GAF"/>
    <property type="match status" value="2"/>
</dbReference>
<dbReference type="SMART" id="SM00388">
    <property type="entry name" value="HisKA"/>
    <property type="match status" value="1"/>
</dbReference>
<dbReference type="SUPFAM" id="SSF47384">
    <property type="entry name" value="Homodimeric domain of signal transducing histidine kinase"/>
    <property type="match status" value="1"/>
</dbReference>
<feature type="domain" description="Response regulatory" evidence="9">
    <location>
        <begin position="29"/>
        <end position="145"/>
    </location>
</feature>
<dbReference type="SUPFAM" id="SSF52172">
    <property type="entry name" value="CheY-like"/>
    <property type="match status" value="1"/>
</dbReference>
<keyword evidence="4" id="KW-0418">Kinase</keyword>
<feature type="modified residue" description="4-aspartylphosphate" evidence="6">
    <location>
        <position position="80"/>
    </location>
</feature>
<dbReference type="SUPFAM" id="SSF55781">
    <property type="entry name" value="GAF domain-like"/>
    <property type="match status" value="2"/>
</dbReference>
<dbReference type="InterPro" id="IPR003661">
    <property type="entry name" value="HisK_dim/P_dom"/>
</dbReference>
<feature type="domain" description="Histidine kinase" evidence="8">
    <location>
        <begin position="638"/>
        <end position="867"/>
    </location>
</feature>
<dbReference type="Gene3D" id="3.40.50.2300">
    <property type="match status" value="1"/>
</dbReference>
<dbReference type="InterPro" id="IPR036097">
    <property type="entry name" value="HisK_dim/P_sf"/>
</dbReference>
<dbReference type="EMBL" id="FNBO01000003">
    <property type="protein sequence ID" value="SDF33553.1"/>
    <property type="molecule type" value="Genomic_DNA"/>
</dbReference>
<protein>
    <recommendedName>
        <fullName evidence="2">histidine kinase</fullName>
        <ecNumber evidence="2">2.7.13.3</ecNumber>
    </recommendedName>
</protein>
<evidence type="ECO:0000256" key="4">
    <source>
        <dbReference type="ARBA" id="ARBA00022777"/>
    </source>
</evidence>
<comment type="catalytic activity">
    <reaction evidence="1">
        <text>ATP + protein L-histidine = ADP + protein N-phospho-L-histidine.</text>
        <dbReference type="EC" id="2.7.13.3"/>
    </reaction>
</comment>
<gene>
    <name evidence="10" type="ORF">SAMN04488067_103237</name>
</gene>
<dbReference type="InterPro" id="IPR050736">
    <property type="entry name" value="Sensor_HK_Regulatory"/>
</dbReference>
<keyword evidence="5" id="KW-0902">Two-component regulatory system</keyword>
<dbReference type="Gene3D" id="1.10.287.130">
    <property type="match status" value="1"/>
</dbReference>
<dbReference type="SUPFAM" id="SSF55785">
    <property type="entry name" value="PYP-like sensor domain (PAS domain)"/>
    <property type="match status" value="1"/>
</dbReference>
<dbReference type="Gene3D" id="3.30.450.40">
    <property type="match status" value="2"/>
</dbReference>
<dbReference type="OrthoDB" id="8127at2157"/>
<keyword evidence="11" id="KW-1185">Reference proteome</keyword>
<dbReference type="InterPro" id="IPR036890">
    <property type="entry name" value="HATPase_C_sf"/>
</dbReference>
<dbReference type="PROSITE" id="PS50109">
    <property type="entry name" value="HIS_KIN"/>
    <property type="match status" value="1"/>
</dbReference>
<proteinExistence type="predicted"/>
<name>A0A1G7K8I2_9EURY</name>
<feature type="region of interest" description="Disordered" evidence="7">
    <location>
        <begin position="247"/>
        <end position="281"/>
    </location>
</feature>
<evidence type="ECO:0000313" key="10">
    <source>
        <dbReference type="EMBL" id="SDF33553.1"/>
    </source>
</evidence>
<dbReference type="InterPro" id="IPR011006">
    <property type="entry name" value="CheY-like_superfamily"/>
</dbReference>
<keyword evidence="10" id="KW-0238">DNA-binding</keyword>
<evidence type="ECO:0000313" key="11">
    <source>
        <dbReference type="Proteomes" id="UP000324020"/>
    </source>
</evidence>
<evidence type="ECO:0000256" key="7">
    <source>
        <dbReference type="SAM" id="MobiDB-lite"/>
    </source>
</evidence>